<proteinExistence type="predicted"/>
<dbReference type="Proteomes" id="UP000651057">
    <property type="component" value="Unassembled WGS sequence"/>
</dbReference>
<dbReference type="InterPro" id="IPR051534">
    <property type="entry name" value="CBASS_pafABC_assoc_protein"/>
</dbReference>
<dbReference type="PANTHER" id="PTHR34580:SF9">
    <property type="entry name" value="SLL5097 PROTEIN"/>
    <property type="match status" value="1"/>
</dbReference>
<dbReference type="AlphaFoldDB" id="A0A936ZNL6"/>
<protein>
    <submittedName>
        <fullName evidence="3">WYL domain-containing protein</fullName>
    </submittedName>
</protein>
<feature type="domain" description="WCX" evidence="2">
    <location>
        <begin position="256"/>
        <end position="331"/>
    </location>
</feature>
<evidence type="ECO:0000313" key="4">
    <source>
        <dbReference type="Proteomes" id="UP000651057"/>
    </source>
</evidence>
<dbReference type="PROSITE" id="PS52050">
    <property type="entry name" value="WYL"/>
    <property type="match status" value="1"/>
</dbReference>
<evidence type="ECO:0000259" key="2">
    <source>
        <dbReference type="Pfam" id="PF25583"/>
    </source>
</evidence>
<evidence type="ECO:0000259" key="1">
    <source>
        <dbReference type="Pfam" id="PF13280"/>
    </source>
</evidence>
<feature type="domain" description="WYL" evidence="1">
    <location>
        <begin position="154"/>
        <end position="223"/>
    </location>
</feature>
<dbReference type="RefSeq" id="WP_201917437.1">
    <property type="nucleotide sequence ID" value="NZ_BAABAX010000023.1"/>
</dbReference>
<dbReference type="Pfam" id="PF25583">
    <property type="entry name" value="WCX"/>
    <property type="match status" value="1"/>
</dbReference>
<gene>
    <name evidence="3" type="ORF">JJQ60_05300</name>
</gene>
<evidence type="ECO:0000313" key="3">
    <source>
        <dbReference type="EMBL" id="MBL0682919.1"/>
    </source>
</evidence>
<accession>A0A936ZNL6</accession>
<dbReference type="Pfam" id="PF13280">
    <property type="entry name" value="WYL"/>
    <property type="match status" value="1"/>
</dbReference>
<dbReference type="EMBL" id="JAERQJ010000002">
    <property type="protein sequence ID" value="MBL0682919.1"/>
    <property type="molecule type" value="Genomic_DNA"/>
</dbReference>
<dbReference type="InterPro" id="IPR057727">
    <property type="entry name" value="WCX_dom"/>
</dbReference>
<keyword evidence="4" id="KW-1185">Reference proteome</keyword>
<dbReference type="PANTHER" id="PTHR34580">
    <property type="match status" value="1"/>
</dbReference>
<organism evidence="3 4">
    <name type="scientific">Aquimarina mytili</name>
    <dbReference type="NCBI Taxonomy" id="874423"/>
    <lineage>
        <taxon>Bacteria</taxon>
        <taxon>Pseudomonadati</taxon>
        <taxon>Bacteroidota</taxon>
        <taxon>Flavobacteriia</taxon>
        <taxon>Flavobacteriales</taxon>
        <taxon>Flavobacteriaceae</taxon>
        <taxon>Aquimarina</taxon>
    </lineage>
</organism>
<comment type="caution">
    <text evidence="3">The sequence shown here is derived from an EMBL/GenBank/DDBJ whole genome shotgun (WGS) entry which is preliminary data.</text>
</comment>
<name>A0A936ZNL6_9FLAO</name>
<sequence>MAQNKNALIRYKTIDKCLQNTNRRWTLDDLIDACSDALYEYEGRDVNVSKRTIQLDIQMMRSDKLGYNAPIEVYDKKYYRYADIDYSITDIPLTENDMNVLSETVEMLRQFKDFSLFSELGGIIQRLEDKVYTEKTHQSAIIHLDKNEKLKGLEHLDTLYQAILKKIVLKITYQSFTARNASELVFHPFILKEFNNRWFLVGKPNAKKKQPIVTLALDRIISIDFDTQIPFTDVSFNGDKYYKDVIGVTVANSRAQRIEFWVDKQNAPYVITKPFHSSQRIIKTTEKGVVFNILVQINFELERMILGFGDSIEVLKPEKLRERIRKKLERAHERYQIEK</sequence>
<reference evidence="3" key="1">
    <citation type="submission" date="2021-01" db="EMBL/GenBank/DDBJ databases">
        <authorList>
            <person name="Zhong Y.L."/>
        </authorList>
    </citation>
    <scope>NUCLEOTIDE SEQUENCE</scope>
    <source>
        <strain evidence="3">KCTC 23302</strain>
    </source>
</reference>
<dbReference type="InterPro" id="IPR026881">
    <property type="entry name" value="WYL_dom"/>
</dbReference>